<protein>
    <submittedName>
        <fullName evidence="2">Uncharacterized protein</fullName>
    </submittedName>
</protein>
<dbReference type="AlphaFoldDB" id="A0A2H0TDE3"/>
<keyword evidence="1" id="KW-0472">Membrane</keyword>
<sequence length="260" mass="29393">MKYKNNYTNNQSGFFDPFTIFGVSLLLGVTFFIVFVASAVGYLGRGAIENNKQKELEEFKNIGAEKILREEITNTGAVEEITDNLIRKTKTYIKDRTIEIKEGTAVIKDYLVEKILSRNGEDNKQEVINEQNESSNEALLPLKIKESWSVTWKTDENLPLQCQLAGETIWNGVRDRENDSIEGTILYSGFFGSFSGKKINDQQWTLNGLVNIEDEKVIFTGIISNERMSGSFKESGESCYKDYLSEPIKITGSFTGKKVN</sequence>
<evidence type="ECO:0000313" key="2">
    <source>
        <dbReference type="EMBL" id="PIR68414.1"/>
    </source>
</evidence>
<comment type="caution">
    <text evidence="2">The sequence shown here is derived from an EMBL/GenBank/DDBJ whole genome shotgun (WGS) entry which is preliminary data.</text>
</comment>
<name>A0A2H0TDE3_9BACT</name>
<dbReference type="EMBL" id="PFCQ01000005">
    <property type="protein sequence ID" value="PIR68414.1"/>
    <property type="molecule type" value="Genomic_DNA"/>
</dbReference>
<organism evidence="2 3">
    <name type="scientific">Candidatus Nomurabacteria bacterium CG10_big_fil_rev_8_21_14_0_10_35_16</name>
    <dbReference type="NCBI Taxonomy" id="1974731"/>
    <lineage>
        <taxon>Bacteria</taxon>
        <taxon>Candidatus Nomuraibacteriota</taxon>
    </lineage>
</organism>
<proteinExistence type="predicted"/>
<accession>A0A2H0TDE3</accession>
<dbReference type="Proteomes" id="UP000230094">
    <property type="component" value="Unassembled WGS sequence"/>
</dbReference>
<keyword evidence="1" id="KW-0812">Transmembrane</keyword>
<evidence type="ECO:0000313" key="3">
    <source>
        <dbReference type="Proteomes" id="UP000230094"/>
    </source>
</evidence>
<reference evidence="3" key="1">
    <citation type="submission" date="2017-09" db="EMBL/GenBank/DDBJ databases">
        <title>Depth-based differentiation of microbial function through sediment-hosted aquifers and enrichment of novel symbionts in the deep terrestrial subsurface.</title>
        <authorList>
            <person name="Probst A.J."/>
            <person name="Ladd B."/>
            <person name="Jarett J.K."/>
            <person name="Geller-Mcgrath D.E."/>
            <person name="Sieber C.M.K."/>
            <person name="Emerson J.B."/>
            <person name="Anantharaman K."/>
            <person name="Thomas B.C."/>
            <person name="Malmstrom R."/>
            <person name="Stieglmeier M."/>
            <person name="Klingl A."/>
            <person name="Woyke T."/>
            <person name="Ryan C.M."/>
            <person name="Banfield J.F."/>
        </authorList>
    </citation>
    <scope>NUCLEOTIDE SEQUENCE [LARGE SCALE GENOMIC DNA]</scope>
</reference>
<gene>
    <name evidence="2" type="ORF">COU49_00925</name>
</gene>
<evidence type="ECO:0000256" key="1">
    <source>
        <dbReference type="SAM" id="Phobius"/>
    </source>
</evidence>
<keyword evidence="1" id="KW-1133">Transmembrane helix</keyword>
<feature type="transmembrane region" description="Helical" evidence="1">
    <location>
        <begin position="20"/>
        <end position="44"/>
    </location>
</feature>